<feature type="compositionally biased region" description="Low complexity" evidence="1">
    <location>
        <begin position="136"/>
        <end position="147"/>
    </location>
</feature>
<protein>
    <submittedName>
        <fullName evidence="2">Uncharacterized protein</fullName>
    </submittedName>
</protein>
<organism evidence="2 3">
    <name type="scientific">Psilocybe cf. subviscida</name>
    <dbReference type="NCBI Taxonomy" id="2480587"/>
    <lineage>
        <taxon>Eukaryota</taxon>
        <taxon>Fungi</taxon>
        <taxon>Dikarya</taxon>
        <taxon>Basidiomycota</taxon>
        <taxon>Agaricomycotina</taxon>
        <taxon>Agaricomycetes</taxon>
        <taxon>Agaricomycetidae</taxon>
        <taxon>Agaricales</taxon>
        <taxon>Agaricineae</taxon>
        <taxon>Strophariaceae</taxon>
        <taxon>Psilocybe</taxon>
    </lineage>
</organism>
<feature type="region of interest" description="Disordered" evidence="1">
    <location>
        <begin position="345"/>
        <end position="392"/>
    </location>
</feature>
<feature type="compositionally biased region" description="Low complexity" evidence="1">
    <location>
        <begin position="171"/>
        <end position="185"/>
    </location>
</feature>
<dbReference type="OrthoDB" id="3270670at2759"/>
<evidence type="ECO:0000313" key="2">
    <source>
        <dbReference type="EMBL" id="KAF5311112.1"/>
    </source>
</evidence>
<feature type="compositionally biased region" description="Acidic residues" evidence="1">
    <location>
        <begin position="301"/>
        <end position="310"/>
    </location>
</feature>
<comment type="caution">
    <text evidence="2">The sequence shown here is derived from an EMBL/GenBank/DDBJ whole genome shotgun (WGS) entry which is preliminary data.</text>
</comment>
<feature type="compositionally biased region" description="Polar residues" evidence="1">
    <location>
        <begin position="435"/>
        <end position="450"/>
    </location>
</feature>
<feature type="region of interest" description="Disordered" evidence="1">
    <location>
        <begin position="131"/>
        <end position="204"/>
    </location>
</feature>
<proteinExistence type="predicted"/>
<evidence type="ECO:0000256" key="1">
    <source>
        <dbReference type="SAM" id="MobiDB-lite"/>
    </source>
</evidence>
<keyword evidence="3" id="KW-1185">Reference proteome</keyword>
<evidence type="ECO:0000313" key="3">
    <source>
        <dbReference type="Proteomes" id="UP000567179"/>
    </source>
</evidence>
<dbReference type="AlphaFoldDB" id="A0A8H5ESS9"/>
<gene>
    <name evidence="2" type="ORF">D9619_007986</name>
</gene>
<name>A0A8H5ESS9_9AGAR</name>
<reference evidence="2 3" key="1">
    <citation type="journal article" date="2020" name="ISME J.">
        <title>Uncovering the hidden diversity of litter-decomposition mechanisms in mushroom-forming fungi.</title>
        <authorList>
            <person name="Floudas D."/>
            <person name="Bentzer J."/>
            <person name="Ahren D."/>
            <person name="Johansson T."/>
            <person name="Persson P."/>
            <person name="Tunlid A."/>
        </authorList>
    </citation>
    <scope>NUCLEOTIDE SEQUENCE [LARGE SCALE GENOMIC DNA]</scope>
    <source>
        <strain evidence="2 3">CBS 101986</strain>
    </source>
</reference>
<sequence length="710" mass="76907">MSHYADSVLAERPSFLDPVYYDRPQTYGTVTSVAPPAALPSSRGPTSHANSIWTPFCEDPAPLVQPVAFAGYDTAEHSAAQSSLYSSPWQSATLPSATASAISIPGFQQSLAGPSSPQRYRALGVPSSVAAYPHRSPSQSPSLYESSNTFRNQRNRSPDSQVSTLEHTGWTSSQSTTDDAGSSSTSRDEGDDVCTPGGDSDVPMQSLAIQTSSSSWMPPVKVEPEESTGCFIMELPPGPSNIIDSPVDRNSLQAWQDQLVDIPAEVPLRATGASKRMRRMMNAFRVNPFSMHSLSVRSDDGGLDGEDDDQSQATWCGGEARPLDEEPRVFEFQLDLEGFPVEEMEFDDQDAPSRPRLFSGSDGTDETKLRSFSPDFELHPVSEGDHDEDDIPSLQQAPIFDADRQSDVAHQYYDQESEYTQFQSRDTEPSEDGDSITQSEAGSQTATTAQVHGDLHGSNHGTFPMHDYHHGPPSRASVSGWDTTGKIYPSTRYDPNVPPSPSAQAGPHFGYDGVKVSKPHSTSSHPYLRKSLQNQHAHKMPDPQHAISAYMPTGRFLLAGQAAHSAPSQTYPLNQAHQAPRVHHDVPLPDMYQSMKPNNTGTHQILPIQEPTYGVGEAFQPSYMRIIRDSRDPNAEHVAGYRLPGDPNSGVRGHIAPSSMTCAVDQISTSSASQSAGGYSAASSSSLGVNHRRWSLPEAMGNHGVAHFSG</sequence>
<feature type="region of interest" description="Disordered" evidence="1">
    <location>
        <begin position="417"/>
        <end position="479"/>
    </location>
</feature>
<feature type="compositionally biased region" description="Polar residues" evidence="1">
    <location>
        <begin position="158"/>
        <end position="170"/>
    </location>
</feature>
<feature type="region of interest" description="Disordered" evidence="1">
    <location>
        <begin position="297"/>
        <end position="320"/>
    </location>
</feature>
<dbReference type="EMBL" id="JAACJJ010000057">
    <property type="protein sequence ID" value="KAF5311112.1"/>
    <property type="molecule type" value="Genomic_DNA"/>
</dbReference>
<accession>A0A8H5ESS9</accession>
<dbReference type="Proteomes" id="UP000567179">
    <property type="component" value="Unassembled WGS sequence"/>
</dbReference>